<keyword evidence="3" id="KW-0378">Hydrolase</keyword>
<comment type="caution">
    <text evidence="7">The sequence shown here is derived from an EMBL/GenBank/DDBJ whole genome shotgun (WGS) entry which is preliminary data.</text>
</comment>
<dbReference type="InterPro" id="IPR000994">
    <property type="entry name" value="Pept_M24"/>
</dbReference>
<dbReference type="Gene3D" id="3.40.350.10">
    <property type="entry name" value="Creatinase/prolidase N-terminal domain"/>
    <property type="match status" value="2"/>
</dbReference>
<proteinExistence type="inferred from homology"/>
<organism evidence="7 8">
    <name type="scientific">Candidatus Phycosocius spiralis</name>
    <dbReference type="NCBI Taxonomy" id="2815099"/>
    <lineage>
        <taxon>Bacteria</taxon>
        <taxon>Pseudomonadati</taxon>
        <taxon>Pseudomonadota</taxon>
        <taxon>Alphaproteobacteria</taxon>
        <taxon>Caulobacterales</taxon>
        <taxon>Caulobacterales incertae sedis</taxon>
        <taxon>Candidatus Phycosocius</taxon>
    </lineage>
</organism>
<evidence type="ECO:0000256" key="1">
    <source>
        <dbReference type="ARBA" id="ARBA00008766"/>
    </source>
</evidence>
<keyword evidence="2" id="KW-0479">Metal-binding</keyword>
<accession>A0ABQ4PV24</accession>
<sequence>MYQTYDVRGGADQGRKALPLIRAQLEHLGLDGIFVPHEDEWQNEYLPDCGERLAWATGFTGSAGAAIILKDQAFLFTDGRYSQQARNQTAAELFLQRDLIEQGPAYWLRAEASEGTKIGYDPRLIAPDALSRLKTSASQAGVELIALSVNPIDRAWQDRPKEPTTEIIPYPLAFSGETSASKRSRIGEKMASDGLELCVLTSPAALAWLFNIRGKDVTRTPLVLGSAVLLQDGTAQLFVKPEKVTPALRGFLGNEVSLYDEEVFAYTLQGTKGKRVLVDPAITSAHVFDILDAAGAQVVRGADPTILPRALKNPVEIAGAKRAHTRDGVALANFLHWFDHQAPKGHLTEIDVCKAIEGFRIATGALQDLSFDSISGAGPNGAFPHYRVTVESNRPVDQDNLFLLDSGGQYLDGTTDVTRTIAVGVPSAEMKDRFTRVLKGHIALSRVRFPPGTTGSALDALARLSLWEGGFDYDHGTGHGVGAYLGVHEGPHRIAKIPNHVALEPGMIVSNEPGFYKIDGYGIRVENLQFVTNAAPIAGGERPMLGFETLTLAPIDRRLIEVSMLSPQELTWLNQYHARVLAEIGPQLDKDVRAWLEAATAPL</sequence>
<dbReference type="GO" id="GO:0004177">
    <property type="term" value="F:aminopeptidase activity"/>
    <property type="evidence" value="ECO:0007669"/>
    <property type="project" value="UniProtKB-KW"/>
</dbReference>
<dbReference type="SUPFAM" id="SSF53092">
    <property type="entry name" value="Creatinase/prolidase N-terminal domain"/>
    <property type="match status" value="2"/>
</dbReference>
<dbReference type="InterPro" id="IPR050422">
    <property type="entry name" value="X-Pro_aminopeptidase_P"/>
</dbReference>
<dbReference type="Proteomes" id="UP001161064">
    <property type="component" value="Unassembled WGS sequence"/>
</dbReference>
<evidence type="ECO:0000256" key="2">
    <source>
        <dbReference type="ARBA" id="ARBA00022723"/>
    </source>
</evidence>
<dbReference type="Pfam" id="PF16189">
    <property type="entry name" value="Creatinase_N_2"/>
    <property type="match status" value="1"/>
</dbReference>
<dbReference type="Pfam" id="PF16188">
    <property type="entry name" value="Peptidase_M24_C"/>
    <property type="match status" value="1"/>
</dbReference>
<keyword evidence="7" id="KW-0031">Aminopeptidase</keyword>
<keyword evidence="7" id="KW-0645">Protease</keyword>
<dbReference type="RefSeq" id="WP_284359486.1">
    <property type="nucleotide sequence ID" value="NZ_BPFZ01000005.1"/>
</dbReference>
<dbReference type="InterPro" id="IPR029149">
    <property type="entry name" value="Creatin/AminoP/Spt16_N"/>
</dbReference>
<dbReference type="EMBL" id="BPFZ01000005">
    <property type="protein sequence ID" value="GIU66837.1"/>
    <property type="molecule type" value="Genomic_DNA"/>
</dbReference>
<evidence type="ECO:0000259" key="4">
    <source>
        <dbReference type="Pfam" id="PF00557"/>
    </source>
</evidence>
<reference evidence="7" key="1">
    <citation type="submission" date="2021-05" db="EMBL/GenBank/DDBJ databases">
        <authorList>
            <person name="Tanabe Y."/>
        </authorList>
    </citation>
    <scope>NUCLEOTIDE SEQUENCE</scope>
    <source>
        <strain evidence="7">BOTRYCO-1</strain>
    </source>
</reference>
<dbReference type="Pfam" id="PF01321">
    <property type="entry name" value="Creatinase_N"/>
    <property type="match status" value="1"/>
</dbReference>
<evidence type="ECO:0000256" key="3">
    <source>
        <dbReference type="ARBA" id="ARBA00022801"/>
    </source>
</evidence>
<reference evidence="7" key="2">
    <citation type="journal article" date="2023" name="ISME Commun">
        <title>Characterization of a bloom-associated alphaproteobacterial lineage, 'Candidatus Phycosocius': insights into freshwater algal-bacterial interactions.</title>
        <authorList>
            <person name="Tanabe Y."/>
            <person name="Yamaguchi H."/>
            <person name="Yoshida M."/>
            <person name="Kai A."/>
            <person name="Okazaki Y."/>
        </authorList>
    </citation>
    <scope>NUCLEOTIDE SEQUENCE</scope>
    <source>
        <strain evidence="7">BOTRYCO-1</strain>
    </source>
</reference>
<feature type="domain" description="Peptidase M24" evidence="4">
    <location>
        <begin position="321"/>
        <end position="532"/>
    </location>
</feature>
<dbReference type="InterPro" id="IPR036005">
    <property type="entry name" value="Creatinase/aminopeptidase-like"/>
</dbReference>
<dbReference type="PANTHER" id="PTHR43763">
    <property type="entry name" value="XAA-PRO AMINOPEPTIDASE 1"/>
    <property type="match status" value="1"/>
</dbReference>
<evidence type="ECO:0000259" key="5">
    <source>
        <dbReference type="Pfam" id="PF01321"/>
    </source>
</evidence>
<evidence type="ECO:0000259" key="6">
    <source>
        <dbReference type="Pfam" id="PF16188"/>
    </source>
</evidence>
<keyword evidence="8" id="KW-1185">Reference proteome</keyword>
<dbReference type="Pfam" id="PF00557">
    <property type="entry name" value="Peptidase_M24"/>
    <property type="match status" value="1"/>
</dbReference>
<dbReference type="InterPro" id="IPR000587">
    <property type="entry name" value="Creatinase_N"/>
</dbReference>
<comment type="similarity">
    <text evidence="1">Belongs to the peptidase M24B family.</text>
</comment>
<gene>
    <name evidence="7" type="ORF">PsB1_0991</name>
</gene>
<feature type="domain" description="Peptidase M24 C-terminal" evidence="6">
    <location>
        <begin position="543"/>
        <end position="603"/>
    </location>
</feature>
<feature type="domain" description="Creatinase N-terminal" evidence="5">
    <location>
        <begin position="21"/>
        <end position="145"/>
    </location>
</feature>
<dbReference type="InterPro" id="IPR033740">
    <property type="entry name" value="Pept_M24B"/>
</dbReference>
<evidence type="ECO:0000313" key="7">
    <source>
        <dbReference type="EMBL" id="GIU66837.1"/>
    </source>
</evidence>
<dbReference type="Gene3D" id="3.90.230.10">
    <property type="entry name" value="Creatinase/methionine aminopeptidase superfamily"/>
    <property type="match status" value="1"/>
</dbReference>
<name>A0ABQ4PV24_9PROT</name>
<dbReference type="SUPFAM" id="SSF55920">
    <property type="entry name" value="Creatinase/aminopeptidase"/>
    <property type="match status" value="1"/>
</dbReference>
<evidence type="ECO:0000313" key="8">
    <source>
        <dbReference type="Proteomes" id="UP001161064"/>
    </source>
</evidence>
<dbReference type="PANTHER" id="PTHR43763:SF6">
    <property type="entry name" value="XAA-PRO AMINOPEPTIDASE 1"/>
    <property type="match status" value="1"/>
</dbReference>
<protein>
    <submittedName>
        <fullName evidence="7">Xaa-Pro aminopeptidase</fullName>
    </submittedName>
</protein>
<dbReference type="CDD" id="cd01085">
    <property type="entry name" value="APP"/>
    <property type="match status" value="1"/>
</dbReference>
<dbReference type="InterPro" id="IPR032416">
    <property type="entry name" value="Peptidase_M24_C"/>
</dbReference>